<name>A0A553RLE7_9TELE</name>
<dbReference type="PANTHER" id="PTHR15856">
    <property type="entry name" value="PHD FINGER PROTEIN 20-RELATED"/>
    <property type="match status" value="1"/>
</dbReference>
<dbReference type="InterPro" id="IPR043449">
    <property type="entry name" value="PHF20-like"/>
</dbReference>
<evidence type="ECO:0000256" key="1">
    <source>
        <dbReference type="ARBA" id="ARBA00004123"/>
    </source>
</evidence>
<evidence type="ECO:0000256" key="4">
    <source>
        <dbReference type="ARBA" id="ARBA00023242"/>
    </source>
</evidence>
<dbReference type="InterPro" id="IPR002999">
    <property type="entry name" value="Tudor"/>
</dbReference>
<evidence type="ECO:0000259" key="6">
    <source>
        <dbReference type="SMART" id="SM00333"/>
    </source>
</evidence>
<dbReference type="SMART" id="SM00333">
    <property type="entry name" value="TUDOR"/>
    <property type="match status" value="2"/>
</dbReference>
<accession>A0A553RLE7</accession>
<feature type="compositionally biased region" description="Basic and acidic residues" evidence="5">
    <location>
        <begin position="199"/>
        <end position="212"/>
    </location>
</feature>
<feature type="region of interest" description="Disordered" evidence="5">
    <location>
        <begin position="282"/>
        <end position="374"/>
    </location>
</feature>
<sequence>MSKKPPNRPGINFEVGARVEAQDYLQKWYPSRIEKIDYDEGKMLVHFDRWSHRYDEWILWDSSRLRPIERPALRKEGLKEEEVAERLSEMRASRLRELPGSTESTEDQKDLLQQRQELRDGEEVLARWTDCRYYPAKIERLNKEGTYTVQFYDGVVRCVKRIHIKSMPEDAKGQQDWIALVKAASAAARSKGVGRTRNSTKDQEERREQRSDEELDDENEEDGASEKPGIEEELLALQNERSERIRCLFEKQAREIEAFDSESMRLGFSNMLLSSLSSTDGHSFPGVQSSWGSQNQQHHHHHNPSPIQQPWSHGPPPGGPPPWCQHSSGGSQRSSGGGAGLRNPASTGGHSEQAMSRSASIASQISNGSHLSYT</sequence>
<feature type="domain" description="Agenet" evidence="7">
    <location>
        <begin position="11"/>
        <end position="73"/>
    </location>
</feature>
<feature type="compositionally biased region" description="Acidic residues" evidence="5">
    <location>
        <begin position="213"/>
        <end position="223"/>
    </location>
</feature>
<dbReference type="EMBL" id="SRMA01016683">
    <property type="protein sequence ID" value="TRZ03010.1"/>
    <property type="molecule type" value="Genomic_DNA"/>
</dbReference>
<evidence type="ECO:0000256" key="5">
    <source>
        <dbReference type="SAM" id="MobiDB-lite"/>
    </source>
</evidence>
<dbReference type="GO" id="GO:0005654">
    <property type="term" value="C:nucleoplasm"/>
    <property type="evidence" value="ECO:0007669"/>
    <property type="project" value="UniProtKB-ARBA"/>
</dbReference>
<evidence type="ECO:0000259" key="7">
    <source>
        <dbReference type="SMART" id="SM00743"/>
    </source>
</evidence>
<evidence type="ECO:0000256" key="3">
    <source>
        <dbReference type="ARBA" id="ARBA00022737"/>
    </source>
</evidence>
<dbReference type="SUPFAM" id="SSF63748">
    <property type="entry name" value="Tudor/PWWP/MBT"/>
    <property type="match status" value="2"/>
</dbReference>
<reference evidence="8 9" key="1">
    <citation type="journal article" date="2019" name="Sci. Data">
        <title>Hybrid genome assembly and annotation of Danionella translucida.</title>
        <authorList>
            <person name="Kadobianskyi M."/>
            <person name="Schulze L."/>
            <person name="Schuelke M."/>
            <person name="Judkewitz B."/>
        </authorList>
    </citation>
    <scope>NUCLEOTIDE SEQUENCE [LARGE SCALE GENOMIC DNA]</scope>
    <source>
        <strain evidence="8 9">Bolton</strain>
    </source>
</reference>
<dbReference type="Gene3D" id="2.30.30.140">
    <property type="match status" value="2"/>
</dbReference>
<dbReference type="SMART" id="SM00743">
    <property type="entry name" value="Agenet"/>
    <property type="match status" value="2"/>
</dbReference>
<dbReference type="Pfam" id="PF02820">
    <property type="entry name" value="MBT"/>
    <property type="match status" value="1"/>
</dbReference>
<dbReference type="FunFam" id="2.30.30.140:FF:000049">
    <property type="entry name" value="PHD finger protein 20 (Predicted)"/>
    <property type="match status" value="1"/>
</dbReference>
<feature type="domain" description="Tudor" evidence="6">
    <location>
        <begin position="116"/>
        <end position="172"/>
    </location>
</feature>
<gene>
    <name evidence="8" type="ORF">DNTS_023614</name>
</gene>
<organism evidence="8 9">
    <name type="scientific">Danionella cerebrum</name>
    <dbReference type="NCBI Taxonomy" id="2873325"/>
    <lineage>
        <taxon>Eukaryota</taxon>
        <taxon>Metazoa</taxon>
        <taxon>Chordata</taxon>
        <taxon>Craniata</taxon>
        <taxon>Vertebrata</taxon>
        <taxon>Euteleostomi</taxon>
        <taxon>Actinopterygii</taxon>
        <taxon>Neopterygii</taxon>
        <taxon>Teleostei</taxon>
        <taxon>Ostariophysi</taxon>
        <taxon>Cypriniformes</taxon>
        <taxon>Danionidae</taxon>
        <taxon>Danioninae</taxon>
        <taxon>Danionella</taxon>
    </lineage>
</organism>
<comment type="subcellular location">
    <subcellularLocation>
        <location evidence="1">Nucleus</location>
    </subcellularLocation>
</comment>
<dbReference type="STRING" id="623744.A0A553RLE7"/>
<evidence type="ECO:0000313" key="9">
    <source>
        <dbReference type="Proteomes" id="UP000316079"/>
    </source>
</evidence>
<dbReference type="GO" id="GO:0006357">
    <property type="term" value="P:regulation of transcription by RNA polymerase II"/>
    <property type="evidence" value="ECO:0007669"/>
    <property type="project" value="TreeGrafter"/>
</dbReference>
<feature type="domain" description="Tudor" evidence="6">
    <location>
        <begin position="11"/>
        <end position="71"/>
    </location>
</feature>
<dbReference type="InterPro" id="IPR004092">
    <property type="entry name" value="Mbt"/>
</dbReference>
<feature type="compositionally biased region" description="Pro residues" evidence="5">
    <location>
        <begin position="313"/>
        <end position="323"/>
    </location>
</feature>
<protein>
    <recommendedName>
        <fullName evidence="2">PHD finger protein 20-like protein 1</fullName>
    </recommendedName>
</protein>
<dbReference type="InterPro" id="IPR040477">
    <property type="entry name" value="KDM4-like_Tudor"/>
</dbReference>
<evidence type="ECO:0000313" key="8">
    <source>
        <dbReference type="EMBL" id="TRZ03010.1"/>
    </source>
</evidence>
<keyword evidence="4" id="KW-0539">Nucleus</keyword>
<feature type="region of interest" description="Disordered" evidence="5">
    <location>
        <begin position="189"/>
        <end position="230"/>
    </location>
</feature>
<feature type="compositionally biased region" description="Polar residues" evidence="5">
    <location>
        <begin position="344"/>
        <end position="374"/>
    </location>
</feature>
<keyword evidence="9" id="KW-1185">Reference proteome</keyword>
<dbReference type="CDD" id="cd20454">
    <property type="entry name" value="Tudor_PHF20L1"/>
    <property type="match status" value="1"/>
</dbReference>
<dbReference type="Proteomes" id="UP000316079">
    <property type="component" value="Unassembled WGS sequence"/>
</dbReference>
<evidence type="ECO:0000256" key="2">
    <source>
        <dbReference type="ARBA" id="ARBA00014842"/>
    </source>
</evidence>
<dbReference type="GO" id="GO:0044545">
    <property type="term" value="C:NSL complex"/>
    <property type="evidence" value="ECO:0007669"/>
    <property type="project" value="TreeGrafter"/>
</dbReference>
<dbReference type="OrthoDB" id="161570at2759"/>
<dbReference type="InterPro" id="IPR047405">
    <property type="entry name" value="Tudor_PHF20L1"/>
</dbReference>
<dbReference type="CDD" id="cd20104">
    <property type="entry name" value="MBT_PHF20L1-like"/>
    <property type="match status" value="1"/>
</dbReference>
<feature type="domain" description="Agenet" evidence="7">
    <location>
        <begin position="116"/>
        <end position="172"/>
    </location>
</feature>
<dbReference type="InterPro" id="IPR014002">
    <property type="entry name" value="Agenet_dom_plant"/>
</dbReference>
<dbReference type="AlphaFoldDB" id="A0A553RLE7"/>
<dbReference type="Pfam" id="PF18104">
    <property type="entry name" value="Tudor_2"/>
    <property type="match status" value="1"/>
</dbReference>
<comment type="caution">
    <text evidence="8">The sequence shown here is derived from an EMBL/GenBank/DDBJ whole genome shotgun (WGS) entry which is preliminary data.</text>
</comment>
<feature type="compositionally biased region" description="Polar residues" evidence="5">
    <location>
        <begin position="282"/>
        <end position="292"/>
    </location>
</feature>
<dbReference type="PANTHER" id="PTHR15856:SF26">
    <property type="entry name" value="PHD FINGER PROTEIN 20-LIKE PROTEIN 1"/>
    <property type="match status" value="1"/>
</dbReference>
<proteinExistence type="predicted"/>
<keyword evidence="3" id="KW-0677">Repeat</keyword>